<keyword evidence="3" id="KW-1185">Reference proteome</keyword>
<dbReference type="EMBL" id="CP008849">
    <property type="protein sequence ID" value="AIG00308.1"/>
    <property type="molecule type" value="Genomic_DNA"/>
</dbReference>
<organism evidence="2 3">
    <name type="scientific">Alteromonas australica</name>
    <dbReference type="NCBI Taxonomy" id="589873"/>
    <lineage>
        <taxon>Bacteria</taxon>
        <taxon>Pseudomonadati</taxon>
        <taxon>Pseudomonadota</taxon>
        <taxon>Gammaproteobacteria</taxon>
        <taxon>Alteromonadales</taxon>
        <taxon>Alteromonadaceae</taxon>
        <taxon>Alteromonas/Salinimonas group</taxon>
        <taxon>Alteromonas</taxon>
    </lineage>
</organism>
<evidence type="ECO:0000256" key="1">
    <source>
        <dbReference type="ARBA" id="ARBA00022801"/>
    </source>
</evidence>
<dbReference type="SUPFAM" id="SSF55909">
    <property type="entry name" value="Pentein"/>
    <property type="match status" value="1"/>
</dbReference>
<gene>
    <name evidence="2" type="ORF">EP13_17365</name>
</gene>
<sequence length="353" mass="39143">MQGNRVMAPEWNQVDAVLLAWPHAQTDWAPWLEHARLTYINVINAVNRYGAGVILLCAPDDIDALQARLPEQAKVLIIPASFNDTWMRDYGFMTCIDSEGNGAPVEFKFNGWGEKFDASEDNLANQRYLASLCQLPLRSSPIVVEGGALEIDSTGHLLTTAQCLLNPKRNGDMDLNSYAEVFTQMLGCNKVTVLHNGHLEGDDTDGHIDTLVRFTPNNGLVIQAAFNRPQDSHYAGLKALCEECEQYLPQHTQYHLPLPYIVDEDGVRLPASYANFLICNDAVLLPIYKQDEDAIAIDVMQSAYPNHVIEPIDCSVLVKQYGSLHCISMQVPTNTLQASVLALLEKGVSIYAQ</sequence>
<dbReference type="GO" id="GO:0009446">
    <property type="term" value="P:putrescine biosynthetic process"/>
    <property type="evidence" value="ECO:0007669"/>
    <property type="project" value="InterPro"/>
</dbReference>
<name>A0A075PAF2_9ALTE</name>
<dbReference type="AlphaFoldDB" id="A0A075PAF2"/>
<proteinExistence type="predicted"/>
<protein>
    <submittedName>
        <fullName evidence="2">Peptidyl-arginine deiminase</fullName>
    </submittedName>
</protein>
<reference evidence="2 3" key="1">
    <citation type="submission" date="2014-06" db="EMBL/GenBank/DDBJ databases">
        <title>Genomes of Alteromonas australica, a world apart.</title>
        <authorList>
            <person name="Gonzaga A."/>
            <person name="Lopez-Perez M."/>
            <person name="Rodriguez-Valera F."/>
        </authorList>
    </citation>
    <scope>NUCLEOTIDE SEQUENCE [LARGE SCALE GENOMIC DNA]</scope>
    <source>
        <strain evidence="2 3">H 17</strain>
    </source>
</reference>
<dbReference type="GeneID" id="78256650"/>
<dbReference type="InterPro" id="IPR007466">
    <property type="entry name" value="Peptidyl-Arg-deiminase_porph"/>
</dbReference>
<dbReference type="Proteomes" id="UP000056090">
    <property type="component" value="Chromosome"/>
</dbReference>
<keyword evidence="1" id="KW-0378">Hydrolase</keyword>
<accession>A0A075PAF2</accession>
<evidence type="ECO:0000313" key="2">
    <source>
        <dbReference type="EMBL" id="AIG00308.1"/>
    </source>
</evidence>
<dbReference type="GO" id="GO:0004668">
    <property type="term" value="F:protein-arginine deiminase activity"/>
    <property type="evidence" value="ECO:0007669"/>
    <property type="project" value="InterPro"/>
</dbReference>
<dbReference type="Pfam" id="PF04371">
    <property type="entry name" value="PAD_porph"/>
    <property type="match status" value="1"/>
</dbReference>
<dbReference type="eggNOG" id="COG2957">
    <property type="taxonomic scope" value="Bacteria"/>
</dbReference>
<dbReference type="KEGG" id="aal:EP13_17365"/>
<dbReference type="GO" id="GO:0047632">
    <property type="term" value="F:agmatine deiminase activity"/>
    <property type="evidence" value="ECO:0007669"/>
    <property type="project" value="TreeGrafter"/>
</dbReference>
<dbReference type="RefSeq" id="WP_044058317.1">
    <property type="nucleotide sequence ID" value="NZ_CAJXAX010000046.1"/>
</dbReference>
<dbReference type="PANTHER" id="PTHR31377">
    <property type="entry name" value="AGMATINE DEIMINASE-RELATED"/>
    <property type="match status" value="1"/>
</dbReference>
<dbReference type="Gene3D" id="3.75.10.10">
    <property type="entry name" value="L-arginine/glycine Amidinotransferase, Chain A"/>
    <property type="match status" value="1"/>
</dbReference>
<evidence type="ECO:0000313" key="3">
    <source>
        <dbReference type="Proteomes" id="UP000056090"/>
    </source>
</evidence>
<dbReference type="PANTHER" id="PTHR31377:SF0">
    <property type="entry name" value="AGMATINE DEIMINASE-RELATED"/>
    <property type="match status" value="1"/>
</dbReference>